<evidence type="ECO:0000256" key="11">
    <source>
        <dbReference type="PROSITE-ProRule" id="PRU00042"/>
    </source>
</evidence>
<gene>
    <name evidence="13" type="ORF">MNOR_LOCUS17074</name>
</gene>
<dbReference type="SMART" id="SM00355">
    <property type="entry name" value="ZnF_C2H2"/>
    <property type="match status" value="2"/>
</dbReference>
<keyword evidence="3" id="KW-0479">Metal-binding</keyword>
<keyword evidence="4" id="KW-0677">Repeat</keyword>
<evidence type="ECO:0000256" key="10">
    <source>
        <dbReference type="ARBA" id="ARBA00023242"/>
    </source>
</evidence>
<dbReference type="GO" id="GO:0005634">
    <property type="term" value="C:nucleus"/>
    <property type="evidence" value="ECO:0007669"/>
    <property type="project" value="UniProtKB-SubCell"/>
</dbReference>
<dbReference type="AlphaFoldDB" id="A0AAV2QZB6"/>
<dbReference type="InterPro" id="IPR036236">
    <property type="entry name" value="Znf_C2H2_sf"/>
</dbReference>
<organism evidence="13 14">
    <name type="scientific">Meganyctiphanes norvegica</name>
    <name type="common">Northern krill</name>
    <name type="synonym">Thysanopoda norvegica</name>
    <dbReference type="NCBI Taxonomy" id="48144"/>
    <lineage>
        <taxon>Eukaryota</taxon>
        <taxon>Metazoa</taxon>
        <taxon>Ecdysozoa</taxon>
        <taxon>Arthropoda</taxon>
        <taxon>Crustacea</taxon>
        <taxon>Multicrustacea</taxon>
        <taxon>Malacostraca</taxon>
        <taxon>Eumalacostraca</taxon>
        <taxon>Eucarida</taxon>
        <taxon>Euphausiacea</taxon>
        <taxon>Euphausiidae</taxon>
        <taxon>Meganyctiphanes</taxon>
    </lineage>
</organism>
<dbReference type="GO" id="GO:0000978">
    <property type="term" value="F:RNA polymerase II cis-regulatory region sequence-specific DNA binding"/>
    <property type="evidence" value="ECO:0007669"/>
    <property type="project" value="TreeGrafter"/>
</dbReference>
<evidence type="ECO:0000256" key="4">
    <source>
        <dbReference type="ARBA" id="ARBA00022737"/>
    </source>
</evidence>
<comment type="caution">
    <text evidence="13">The sequence shown here is derived from an EMBL/GenBank/DDBJ whole genome shotgun (WGS) entry which is preliminary data.</text>
</comment>
<dbReference type="GO" id="GO:0008270">
    <property type="term" value="F:zinc ion binding"/>
    <property type="evidence" value="ECO:0007669"/>
    <property type="project" value="UniProtKB-KW"/>
</dbReference>
<evidence type="ECO:0000256" key="7">
    <source>
        <dbReference type="ARBA" id="ARBA00023015"/>
    </source>
</evidence>
<keyword evidence="8" id="KW-0238">DNA-binding</keyword>
<keyword evidence="6" id="KW-0862">Zinc</keyword>
<evidence type="ECO:0000256" key="8">
    <source>
        <dbReference type="ARBA" id="ARBA00023125"/>
    </source>
</evidence>
<dbReference type="FunFam" id="3.30.160.60:FF:001157">
    <property type="entry name" value="Zinc finger protein 793"/>
    <property type="match status" value="1"/>
</dbReference>
<dbReference type="Gene3D" id="3.30.160.60">
    <property type="entry name" value="Classic Zinc Finger"/>
    <property type="match status" value="2"/>
</dbReference>
<dbReference type="GO" id="GO:0001228">
    <property type="term" value="F:DNA-binding transcription activator activity, RNA polymerase II-specific"/>
    <property type="evidence" value="ECO:0007669"/>
    <property type="project" value="TreeGrafter"/>
</dbReference>
<dbReference type="EMBL" id="CAXKWB010011522">
    <property type="protein sequence ID" value="CAL4101703.1"/>
    <property type="molecule type" value="Genomic_DNA"/>
</dbReference>
<accession>A0AAV2QZB6</accession>
<evidence type="ECO:0000259" key="12">
    <source>
        <dbReference type="PROSITE" id="PS50157"/>
    </source>
</evidence>
<dbReference type="PANTHER" id="PTHR24393:SF15">
    <property type="entry name" value="IP01243P-RELATED"/>
    <property type="match status" value="1"/>
</dbReference>
<dbReference type="InterPro" id="IPR013087">
    <property type="entry name" value="Znf_C2H2_type"/>
</dbReference>
<keyword evidence="10" id="KW-0539">Nucleus</keyword>
<evidence type="ECO:0000313" key="14">
    <source>
        <dbReference type="Proteomes" id="UP001497623"/>
    </source>
</evidence>
<proteinExistence type="inferred from homology"/>
<evidence type="ECO:0000256" key="1">
    <source>
        <dbReference type="ARBA" id="ARBA00004123"/>
    </source>
</evidence>
<sequence length="122" mass="14450">MCKEEIEIKEEPINIQDVDIKLENGIEVHEELLDFAEKKYLVKHEPLHGDDKLHQRTHSGEKKYQCSHYDNVFSTNSYLMEHLRTHTGEKPYKCSQCNMAFLHKSNLIQHLRTHTGEKPYQC</sequence>
<protein>
    <recommendedName>
        <fullName evidence="12">C2H2-type domain-containing protein</fullName>
    </recommendedName>
</protein>
<evidence type="ECO:0000256" key="9">
    <source>
        <dbReference type="ARBA" id="ARBA00023163"/>
    </source>
</evidence>
<feature type="domain" description="C2H2-type" evidence="12">
    <location>
        <begin position="64"/>
        <end position="91"/>
    </location>
</feature>
<evidence type="ECO:0000256" key="6">
    <source>
        <dbReference type="ARBA" id="ARBA00022833"/>
    </source>
</evidence>
<dbReference type="PANTHER" id="PTHR24393">
    <property type="entry name" value="ZINC FINGER PROTEIN"/>
    <property type="match status" value="1"/>
</dbReference>
<dbReference type="SUPFAM" id="SSF57667">
    <property type="entry name" value="beta-beta-alpha zinc fingers"/>
    <property type="match status" value="1"/>
</dbReference>
<keyword evidence="5 11" id="KW-0863">Zinc-finger</keyword>
<feature type="domain" description="C2H2-type" evidence="12">
    <location>
        <begin position="92"/>
        <end position="119"/>
    </location>
</feature>
<evidence type="ECO:0000256" key="3">
    <source>
        <dbReference type="ARBA" id="ARBA00022723"/>
    </source>
</evidence>
<evidence type="ECO:0000256" key="5">
    <source>
        <dbReference type="ARBA" id="ARBA00022771"/>
    </source>
</evidence>
<feature type="non-terminal residue" evidence="13">
    <location>
        <position position="122"/>
    </location>
</feature>
<dbReference type="FunFam" id="3.30.160.60:FF:002343">
    <property type="entry name" value="Zinc finger protein 33A"/>
    <property type="match status" value="1"/>
</dbReference>
<evidence type="ECO:0000256" key="2">
    <source>
        <dbReference type="ARBA" id="ARBA00006991"/>
    </source>
</evidence>
<dbReference type="PROSITE" id="PS50157">
    <property type="entry name" value="ZINC_FINGER_C2H2_2"/>
    <property type="match status" value="2"/>
</dbReference>
<dbReference type="Proteomes" id="UP001497623">
    <property type="component" value="Unassembled WGS sequence"/>
</dbReference>
<dbReference type="PROSITE" id="PS00028">
    <property type="entry name" value="ZINC_FINGER_C2H2_1"/>
    <property type="match status" value="1"/>
</dbReference>
<keyword evidence="9" id="KW-0804">Transcription</keyword>
<name>A0AAV2QZB6_MEGNR</name>
<evidence type="ECO:0000313" key="13">
    <source>
        <dbReference type="EMBL" id="CAL4101703.1"/>
    </source>
</evidence>
<comment type="similarity">
    <text evidence="2">Belongs to the krueppel C2H2-type zinc-finger protein family.</text>
</comment>
<keyword evidence="7" id="KW-0805">Transcription regulation</keyword>
<keyword evidence="14" id="KW-1185">Reference proteome</keyword>
<comment type="subcellular location">
    <subcellularLocation>
        <location evidence="1">Nucleus</location>
    </subcellularLocation>
</comment>
<reference evidence="13 14" key="1">
    <citation type="submission" date="2024-05" db="EMBL/GenBank/DDBJ databases">
        <authorList>
            <person name="Wallberg A."/>
        </authorList>
    </citation>
    <scope>NUCLEOTIDE SEQUENCE [LARGE SCALE GENOMIC DNA]</scope>
</reference>